<accession>A0A9N8DNI5</accession>
<feature type="signal peptide" evidence="1">
    <location>
        <begin position="1"/>
        <end position="17"/>
    </location>
</feature>
<evidence type="ECO:0000313" key="2">
    <source>
        <dbReference type="EMBL" id="CAB9503810.1"/>
    </source>
</evidence>
<dbReference type="OrthoDB" id="41962at2759"/>
<sequence>MMKVVALLVAFLATASAFAPMTPTNAPTKSSTAVYSLFDSITGMDLFAPKKDQNKYGARTGKNLKIGTIGSGSYVPDGLTQAQYNKIRAEAASKKEANYQRNVAKAGKFEDFTEFYKQRGTSEGGSWLKAAGRGHKYVKTKYDWSGEKKDTATFW</sequence>
<keyword evidence="3" id="KW-1185">Reference proteome</keyword>
<name>A0A9N8DNI5_9STRA</name>
<gene>
    <name evidence="2" type="ORF">SEMRO_177_G077650.1</name>
</gene>
<dbReference type="Proteomes" id="UP001153069">
    <property type="component" value="Unassembled WGS sequence"/>
</dbReference>
<comment type="caution">
    <text evidence="2">The sequence shown here is derived from an EMBL/GenBank/DDBJ whole genome shotgun (WGS) entry which is preliminary data.</text>
</comment>
<organism evidence="2 3">
    <name type="scientific">Seminavis robusta</name>
    <dbReference type="NCBI Taxonomy" id="568900"/>
    <lineage>
        <taxon>Eukaryota</taxon>
        <taxon>Sar</taxon>
        <taxon>Stramenopiles</taxon>
        <taxon>Ochrophyta</taxon>
        <taxon>Bacillariophyta</taxon>
        <taxon>Bacillariophyceae</taxon>
        <taxon>Bacillariophycidae</taxon>
        <taxon>Naviculales</taxon>
        <taxon>Naviculaceae</taxon>
        <taxon>Seminavis</taxon>
    </lineage>
</organism>
<protein>
    <submittedName>
        <fullName evidence="2">Uncharacterized protein</fullName>
    </submittedName>
</protein>
<reference evidence="2" key="1">
    <citation type="submission" date="2020-06" db="EMBL/GenBank/DDBJ databases">
        <authorList>
            <consortium name="Plant Systems Biology data submission"/>
        </authorList>
    </citation>
    <scope>NUCLEOTIDE SEQUENCE</scope>
    <source>
        <strain evidence="2">D6</strain>
    </source>
</reference>
<keyword evidence="1" id="KW-0732">Signal</keyword>
<feature type="chain" id="PRO_5040373938" evidence="1">
    <location>
        <begin position="18"/>
        <end position="155"/>
    </location>
</feature>
<dbReference type="EMBL" id="CAICTM010000176">
    <property type="protein sequence ID" value="CAB9503810.1"/>
    <property type="molecule type" value="Genomic_DNA"/>
</dbReference>
<dbReference type="AlphaFoldDB" id="A0A9N8DNI5"/>
<evidence type="ECO:0000313" key="3">
    <source>
        <dbReference type="Proteomes" id="UP001153069"/>
    </source>
</evidence>
<proteinExistence type="predicted"/>
<evidence type="ECO:0000256" key="1">
    <source>
        <dbReference type="SAM" id="SignalP"/>
    </source>
</evidence>